<keyword evidence="6" id="KW-1185">Reference proteome</keyword>
<organism evidence="5 6">
    <name type="scientific">Pseudooceanicola marinus</name>
    <dbReference type="NCBI Taxonomy" id="396013"/>
    <lineage>
        <taxon>Bacteria</taxon>
        <taxon>Pseudomonadati</taxon>
        <taxon>Pseudomonadota</taxon>
        <taxon>Alphaproteobacteria</taxon>
        <taxon>Rhodobacterales</taxon>
        <taxon>Paracoccaceae</taxon>
        <taxon>Pseudooceanicola</taxon>
    </lineage>
</organism>
<dbReference type="PANTHER" id="PTHR46797:SF23">
    <property type="entry name" value="HTH-TYPE TRANSCRIPTIONAL REGULATOR SUTR"/>
    <property type="match status" value="1"/>
</dbReference>
<dbReference type="PROSITE" id="PS50943">
    <property type="entry name" value="HTH_CROC1"/>
    <property type="match status" value="1"/>
</dbReference>
<dbReference type="SMART" id="SM00530">
    <property type="entry name" value="HTH_XRE"/>
    <property type="match status" value="1"/>
</dbReference>
<evidence type="ECO:0000256" key="2">
    <source>
        <dbReference type="ARBA" id="ARBA00023125"/>
    </source>
</evidence>
<dbReference type="GO" id="GO:0005829">
    <property type="term" value="C:cytosol"/>
    <property type="evidence" value="ECO:0007669"/>
    <property type="project" value="TreeGrafter"/>
</dbReference>
<protein>
    <submittedName>
        <fullName evidence="5">DNA-binding transcriptional repressor PuuR</fullName>
    </submittedName>
</protein>
<dbReference type="InterPro" id="IPR011051">
    <property type="entry name" value="RmlC_Cupin_sf"/>
</dbReference>
<dbReference type="EMBL" id="FWFN01000002">
    <property type="protein sequence ID" value="SLN31403.1"/>
    <property type="molecule type" value="Genomic_DNA"/>
</dbReference>
<evidence type="ECO:0000313" key="5">
    <source>
        <dbReference type="EMBL" id="SLN31403.1"/>
    </source>
</evidence>
<reference evidence="5 6" key="1">
    <citation type="submission" date="2017-03" db="EMBL/GenBank/DDBJ databases">
        <authorList>
            <person name="Afonso C.L."/>
            <person name="Miller P.J."/>
            <person name="Scott M.A."/>
            <person name="Spackman E."/>
            <person name="Goraichik I."/>
            <person name="Dimitrov K.M."/>
            <person name="Suarez D.L."/>
            <person name="Swayne D.E."/>
        </authorList>
    </citation>
    <scope>NUCLEOTIDE SEQUENCE [LARGE SCALE GENOMIC DNA]</scope>
    <source>
        <strain evidence="5 6">CECT 7751</strain>
    </source>
</reference>
<dbReference type="AlphaFoldDB" id="A0A1X6YWH5"/>
<dbReference type="InterPro" id="IPR014710">
    <property type="entry name" value="RmlC-like_jellyroll"/>
</dbReference>
<dbReference type="InterPro" id="IPR050807">
    <property type="entry name" value="TransReg_Diox_bact_type"/>
</dbReference>
<dbReference type="CDD" id="cd00093">
    <property type="entry name" value="HTH_XRE"/>
    <property type="match status" value="1"/>
</dbReference>
<dbReference type="SUPFAM" id="SSF51182">
    <property type="entry name" value="RmlC-like cupins"/>
    <property type="match status" value="1"/>
</dbReference>
<dbReference type="OrthoDB" id="189170at2"/>
<dbReference type="InterPro" id="IPR001387">
    <property type="entry name" value="Cro/C1-type_HTH"/>
</dbReference>
<dbReference type="Proteomes" id="UP000193963">
    <property type="component" value="Unassembled WGS sequence"/>
</dbReference>
<keyword evidence="1" id="KW-0805">Transcription regulation</keyword>
<dbReference type="PANTHER" id="PTHR46797">
    <property type="entry name" value="HTH-TYPE TRANSCRIPTIONAL REGULATOR"/>
    <property type="match status" value="1"/>
</dbReference>
<dbReference type="GO" id="GO:0003700">
    <property type="term" value="F:DNA-binding transcription factor activity"/>
    <property type="evidence" value="ECO:0007669"/>
    <property type="project" value="TreeGrafter"/>
</dbReference>
<sequence>MSDTTLQIRLKAVRVQAGLSLAQAAERTGVSKAMLGQIERGESSPTIATLWKLSKGFRQPLSAFLHLAPQDGQPPVPVSFPGEITVQTVFPFDPLYGSETFLITLEPGQAHVSQPHAPGVVEDVVVTAGQIEVRQGDAWAVCPPAKGLRFAADQLHGYRNDTAEPAQFLNVMHYPTLP</sequence>
<dbReference type="Gene3D" id="2.60.120.10">
    <property type="entry name" value="Jelly Rolls"/>
    <property type="match status" value="1"/>
</dbReference>
<gene>
    <name evidence="5" type="ORF">PSM7751_01356</name>
</gene>
<dbReference type="Gene3D" id="1.10.260.40">
    <property type="entry name" value="lambda repressor-like DNA-binding domains"/>
    <property type="match status" value="1"/>
</dbReference>
<evidence type="ECO:0000313" key="6">
    <source>
        <dbReference type="Proteomes" id="UP000193963"/>
    </source>
</evidence>
<dbReference type="SUPFAM" id="SSF47413">
    <property type="entry name" value="lambda repressor-like DNA-binding domains"/>
    <property type="match status" value="1"/>
</dbReference>
<dbReference type="GO" id="GO:0003677">
    <property type="term" value="F:DNA binding"/>
    <property type="evidence" value="ECO:0007669"/>
    <property type="project" value="UniProtKB-KW"/>
</dbReference>
<dbReference type="RefSeq" id="WP_085887216.1">
    <property type="nucleotide sequence ID" value="NZ_FWFN01000002.1"/>
</dbReference>
<dbReference type="Pfam" id="PF01381">
    <property type="entry name" value="HTH_3"/>
    <property type="match status" value="1"/>
</dbReference>
<evidence type="ECO:0000259" key="4">
    <source>
        <dbReference type="PROSITE" id="PS50943"/>
    </source>
</evidence>
<name>A0A1X6YWH5_9RHOB</name>
<evidence type="ECO:0000256" key="1">
    <source>
        <dbReference type="ARBA" id="ARBA00023015"/>
    </source>
</evidence>
<keyword evidence="2 5" id="KW-0238">DNA-binding</keyword>
<feature type="domain" description="HTH cro/C1-type" evidence="4">
    <location>
        <begin position="10"/>
        <end position="64"/>
    </location>
</feature>
<dbReference type="InterPro" id="IPR010982">
    <property type="entry name" value="Lambda_DNA-bd_dom_sf"/>
</dbReference>
<keyword evidence="3" id="KW-0804">Transcription</keyword>
<dbReference type="CDD" id="cd02209">
    <property type="entry name" value="cupin_XRE_C"/>
    <property type="match status" value="1"/>
</dbReference>
<proteinExistence type="predicted"/>
<evidence type="ECO:0000256" key="3">
    <source>
        <dbReference type="ARBA" id="ARBA00023163"/>
    </source>
</evidence>
<accession>A0A1X6YWH5</accession>